<dbReference type="RefSeq" id="WP_165257435.1">
    <property type="nucleotide sequence ID" value="NZ_JAAKGT010000002.1"/>
</dbReference>
<evidence type="ECO:0000313" key="3">
    <source>
        <dbReference type="EMBL" id="NGM49490.1"/>
    </source>
</evidence>
<protein>
    <submittedName>
        <fullName evidence="3">FAD-dependent oxidoreductase</fullName>
    </submittedName>
</protein>
<dbReference type="GO" id="GO:0016491">
    <property type="term" value="F:oxidoreductase activity"/>
    <property type="evidence" value="ECO:0007669"/>
    <property type="project" value="InterPro"/>
</dbReference>
<dbReference type="SUPFAM" id="SSF51905">
    <property type="entry name" value="FAD/NAD(P)-binding domain"/>
    <property type="match status" value="1"/>
</dbReference>
<dbReference type="InterPro" id="IPR023753">
    <property type="entry name" value="FAD/NAD-binding_dom"/>
</dbReference>
<reference evidence="3" key="1">
    <citation type="submission" date="2020-02" db="EMBL/GenBank/DDBJ databases">
        <authorList>
            <person name="Gao J."/>
            <person name="Sun J."/>
        </authorList>
    </citation>
    <scope>NUCLEOTIDE SEQUENCE</scope>
    <source>
        <strain evidence="3">602-2</strain>
    </source>
</reference>
<name>A0A6G4QV41_9CAUL</name>
<proteinExistence type="predicted"/>
<organism evidence="3">
    <name type="scientific">Caulobacter sp. 602-2</name>
    <dbReference type="NCBI Taxonomy" id="2710887"/>
    <lineage>
        <taxon>Bacteria</taxon>
        <taxon>Pseudomonadati</taxon>
        <taxon>Pseudomonadota</taxon>
        <taxon>Alphaproteobacteria</taxon>
        <taxon>Caulobacterales</taxon>
        <taxon>Caulobacteraceae</taxon>
        <taxon>Caulobacter</taxon>
    </lineage>
</organism>
<evidence type="ECO:0000256" key="1">
    <source>
        <dbReference type="SAM" id="MobiDB-lite"/>
    </source>
</evidence>
<dbReference type="InterPro" id="IPR036188">
    <property type="entry name" value="FAD/NAD-bd_sf"/>
</dbReference>
<gene>
    <name evidence="3" type="ORF">G5B46_07720</name>
</gene>
<dbReference type="Gene3D" id="3.50.50.60">
    <property type="entry name" value="FAD/NAD(P)-binding domain"/>
    <property type="match status" value="1"/>
</dbReference>
<accession>A0A6G4QV41</accession>
<feature type="compositionally biased region" description="Basic and acidic residues" evidence="1">
    <location>
        <begin position="10"/>
        <end position="42"/>
    </location>
</feature>
<feature type="domain" description="FAD/NAD(P)-binding" evidence="2">
    <location>
        <begin position="100"/>
        <end position="288"/>
    </location>
</feature>
<dbReference type="AlphaFoldDB" id="A0A6G4QV41"/>
<sequence>MLKLLGESMGLRREAADGGDDRGGGKDGDRRKKRSDEPERVPDKGAMLLHLKYAKPAKDKRPIYYIGPFGSRVSFQSQQRRALNVVGSLMELKEISSETDIVIVGAGVAGMTAFAALSSGGYKVRLYERNSAVLTLQEGSTHRYIHPTVNFWPDTDADRTTRLPFFDWYSSDCPNVIKTFRDQWDHDADKVVRRDPRLPKRVKDLTQSDPLFEYDLKFQAYDPVSKRVSLVDETRKETIEADLVLVAIGFGVEDNLGDESQRPYWKDDRLVNLAGQEGQEILISGAGDGGLIDCLRLVYGGFKKGDFALDVIDALECGPYSPREAFQALEDDARKESDANRRAELFAERYAALLPKLNRSARDLLEHALIKKASGGFPNKIRLLGRFSAPYELGAAPINRLLLAFALSHKALTFEHGSLERVEGAYYLKKKGKKTAVPGKVKVIVRHGPLNALGGFLTKNEVKSLREQQQEPEDFASEGSFPNKYFVPANTEYPCRFRTPGAFANIRWPLAYRFLSERFGAVTKVGGSDPEPCFVVDDVISVPEVTHADIAGLPEHVFGIPVERRQRPKGQDTSAAPLP</sequence>
<feature type="region of interest" description="Disordered" evidence="1">
    <location>
        <begin position="1"/>
        <end position="42"/>
    </location>
</feature>
<comment type="caution">
    <text evidence="3">The sequence shown here is derived from an EMBL/GenBank/DDBJ whole genome shotgun (WGS) entry which is preliminary data.</text>
</comment>
<dbReference type="Pfam" id="PF07992">
    <property type="entry name" value="Pyr_redox_2"/>
    <property type="match status" value="1"/>
</dbReference>
<evidence type="ECO:0000259" key="2">
    <source>
        <dbReference type="Pfam" id="PF07992"/>
    </source>
</evidence>
<dbReference type="EMBL" id="JAAKGT010000002">
    <property type="protein sequence ID" value="NGM49490.1"/>
    <property type="molecule type" value="Genomic_DNA"/>
</dbReference>